<protein>
    <recommendedName>
        <fullName evidence="1">Glycosyltransferase 2-like domain-containing protein</fullName>
    </recommendedName>
</protein>
<reference evidence="2" key="1">
    <citation type="journal article" date="2015" name="Nature">
        <title>Complex archaea that bridge the gap between prokaryotes and eukaryotes.</title>
        <authorList>
            <person name="Spang A."/>
            <person name="Saw J.H."/>
            <person name="Jorgensen S.L."/>
            <person name="Zaremba-Niedzwiedzka K."/>
            <person name="Martijn J."/>
            <person name="Lind A.E."/>
            <person name="van Eijk R."/>
            <person name="Schleper C."/>
            <person name="Guy L."/>
            <person name="Ettema T.J."/>
        </authorList>
    </citation>
    <scope>NUCLEOTIDE SEQUENCE</scope>
</reference>
<dbReference type="InterPro" id="IPR001173">
    <property type="entry name" value="Glyco_trans_2-like"/>
</dbReference>
<dbReference type="InterPro" id="IPR029044">
    <property type="entry name" value="Nucleotide-diphossugar_trans"/>
</dbReference>
<dbReference type="GO" id="GO:0016758">
    <property type="term" value="F:hexosyltransferase activity"/>
    <property type="evidence" value="ECO:0007669"/>
    <property type="project" value="UniProtKB-ARBA"/>
</dbReference>
<dbReference type="AlphaFoldDB" id="A0A0F9JDW2"/>
<dbReference type="SUPFAM" id="SSF53448">
    <property type="entry name" value="Nucleotide-diphospho-sugar transferases"/>
    <property type="match status" value="1"/>
</dbReference>
<evidence type="ECO:0000313" key="2">
    <source>
        <dbReference type="EMBL" id="KKL97217.1"/>
    </source>
</evidence>
<dbReference type="PANTHER" id="PTHR22916">
    <property type="entry name" value="GLYCOSYLTRANSFERASE"/>
    <property type="match status" value="1"/>
</dbReference>
<dbReference type="EMBL" id="LAZR01018220">
    <property type="protein sequence ID" value="KKL97217.1"/>
    <property type="molecule type" value="Genomic_DNA"/>
</dbReference>
<name>A0A0F9JDW2_9ZZZZ</name>
<dbReference type="Gene3D" id="3.90.550.10">
    <property type="entry name" value="Spore Coat Polysaccharide Biosynthesis Protein SpsA, Chain A"/>
    <property type="match status" value="1"/>
</dbReference>
<accession>A0A0F9JDW2</accession>
<gene>
    <name evidence="2" type="ORF">LCGC14_1836700</name>
</gene>
<proteinExistence type="predicted"/>
<dbReference type="Pfam" id="PF00535">
    <property type="entry name" value="Glycos_transf_2"/>
    <property type="match status" value="1"/>
</dbReference>
<evidence type="ECO:0000259" key="1">
    <source>
        <dbReference type="Pfam" id="PF00535"/>
    </source>
</evidence>
<organism evidence="2">
    <name type="scientific">marine sediment metagenome</name>
    <dbReference type="NCBI Taxonomy" id="412755"/>
    <lineage>
        <taxon>unclassified sequences</taxon>
        <taxon>metagenomes</taxon>
        <taxon>ecological metagenomes</taxon>
    </lineage>
</organism>
<dbReference type="PANTHER" id="PTHR22916:SF3">
    <property type="entry name" value="UDP-GLCNAC:BETAGAL BETA-1,3-N-ACETYLGLUCOSAMINYLTRANSFERASE-LIKE PROTEIN 1"/>
    <property type="match status" value="1"/>
</dbReference>
<feature type="domain" description="Glycosyltransferase 2-like" evidence="1">
    <location>
        <begin position="5"/>
        <end position="109"/>
    </location>
</feature>
<sequence>MHEVCILIAAYNAERWLAESLESSLAQRGVDFEIVVVNDGSTDGTADILADYERRHGDRIRAVHQPSAGVSAARNAGFDAADAEFVTVLDADDRMHPHRCRVEVEGLRRFADTLFSICARWSFEDGCNEGSISMRPEPLAGTSEPGFYRIEDPITTLLRAGESPGTATCTSRLEFSRTIGRFDEQQSSFVDGDRWIRTAHHRSIVYCSLALHYRRLHGESLSHSRPERFANITRALDKARAHWDDYSPAQQQALTTFERGIGIASAKAALLAGDARRARGILRANYQRLKSAYWWKVYLAALLPQGLFRAANRARQNLGKPEFVSRKEVESIDAFEVLGLT</sequence>
<dbReference type="CDD" id="cd00761">
    <property type="entry name" value="Glyco_tranf_GTA_type"/>
    <property type="match status" value="1"/>
</dbReference>
<comment type="caution">
    <text evidence="2">The sequence shown here is derived from an EMBL/GenBank/DDBJ whole genome shotgun (WGS) entry which is preliminary data.</text>
</comment>